<dbReference type="AlphaFoldDB" id="A0A7K8Y8E2"/>
<keyword evidence="2" id="KW-0808">Transferase</keyword>
<proteinExistence type="predicted"/>
<feature type="region of interest" description="Disordered" evidence="1">
    <location>
        <begin position="305"/>
        <end position="378"/>
    </location>
</feature>
<feature type="region of interest" description="Disordered" evidence="1">
    <location>
        <begin position="1"/>
        <end position="66"/>
    </location>
</feature>
<feature type="region of interest" description="Disordered" evidence="1">
    <location>
        <begin position="190"/>
        <end position="283"/>
    </location>
</feature>
<feature type="compositionally biased region" description="Polar residues" evidence="1">
    <location>
        <begin position="272"/>
        <end position="283"/>
    </location>
</feature>
<accession>A0A7K8Y8E2</accession>
<feature type="compositionally biased region" description="Polar residues" evidence="1">
    <location>
        <begin position="219"/>
        <end position="229"/>
    </location>
</feature>
<dbReference type="GO" id="GO:0016301">
    <property type="term" value="F:kinase activity"/>
    <property type="evidence" value="ECO:0007669"/>
    <property type="project" value="UniProtKB-KW"/>
</dbReference>
<gene>
    <name evidence="2" type="primary">Cdk12_1</name>
    <name evidence="2" type="ORF">SAKLUC_R05505</name>
</gene>
<feature type="region of interest" description="Disordered" evidence="1">
    <location>
        <begin position="132"/>
        <end position="171"/>
    </location>
</feature>
<feature type="compositionally biased region" description="Basic and acidic residues" evidence="1">
    <location>
        <begin position="1"/>
        <end position="12"/>
    </location>
</feature>
<dbReference type="EMBL" id="VWZD01001152">
    <property type="protein sequence ID" value="NXF99805.1"/>
    <property type="molecule type" value="Genomic_DNA"/>
</dbReference>
<evidence type="ECO:0000313" key="3">
    <source>
        <dbReference type="Proteomes" id="UP000558958"/>
    </source>
</evidence>
<name>A0A7K8Y8E2_9PASS</name>
<dbReference type="Proteomes" id="UP000558958">
    <property type="component" value="Unassembled WGS sequence"/>
</dbReference>
<keyword evidence="3" id="KW-1185">Reference proteome</keyword>
<comment type="caution">
    <text evidence="2">The sequence shown here is derived from an EMBL/GenBank/DDBJ whole genome shotgun (WGS) entry which is preliminary data.</text>
</comment>
<organism evidence="2 3">
    <name type="scientific">Sakesphorus luctuosus</name>
    <dbReference type="NCBI Taxonomy" id="419690"/>
    <lineage>
        <taxon>Eukaryota</taxon>
        <taxon>Metazoa</taxon>
        <taxon>Chordata</taxon>
        <taxon>Craniata</taxon>
        <taxon>Vertebrata</taxon>
        <taxon>Euteleostomi</taxon>
        <taxon>Archelosauria</taxon>
        <taxon>Archosauria</taxon>
        <taxon>Dinosauria</taxon>
        <taxon>Saurischia</taxon>
        <taxon>Theropoda</taxon>
        <taxon>Coelurosauria</taxon>
        <taxon>Aves</taxon>
        <taxon>Neognathae</taxon>
        <taxon>Neoaves</taxon>
        <taxon>Telluraves</taxon>
        <taxon>Australaves</taxon>
        <taxon>Passeriformes</taxon>
        <taxon>Thamnophilidae</taxon>
        <taxon>Sakesphorus</taxon>
    </lineage>
</organism>
<sequence>LPHWQDCHELWSKKRRRQRQSGMAVEEPPVSKVSRKETTSVTSTDTVKNNSSPVPPQPAQLKAEPGAADAVGLGDITQQLNQSELAVLLNLLQSQTDLSVPQMAQLLNVHSNPEMQQQLEALNQSITALTEATAQHREPPAAPAEEAIEEPPPEVPEEQQTPDAASAQGDMQNVLAVLLSQLMKSQEPGIPALEESNGEKSGEQRGARKSPTRHPEESSGFNLTPSLRTYSADGSEGAFGAEELNSGQTLLEPSAQPLGKSRTFLGSVSHLGETSNYQGTGSVQFPGDQDLRFARVPVAIHSLGQPFGKSEGSNNALGHPEAKIQNYGELGPGTAGSSGAGPGASWAAPSQAPSPYGKAFRGPGRVPARGGRGRGVPY</sequence>
<feature type="non-terminal residue" evidence="2">
    <location>
        <position position="378"/>
    </location>
</feature>
<feature type="compositionally biased region" description="Gly residues" evidence="1">
    <location>
        <begin position="330"/>
        <end position="342"/>
    </location>
</feature>
<feature type="compositionally biased region" description="Acidic residues" evidence="1">
    <location>
        <begin position="146"/>
        <end position="157"/>
    </location>
</feature>
<protein>
    <submittedName>
        <fullName evidence="2">CDK12 kinase</fullName>
    </submittedName>
</protein>
<evidence type="ECO:0000256" key="1">
    <source>
        <dbReference type="SAM" id="MobiDB-lite"/>
    </source>
</evidence>
<keyword evidence="2" id="KW-0418">Kinase</keyword>
<reference evidence="2 3" key="1">
    <citation type="submission" date="2019-09" db="EMBL/GenBank/DDBJ databases">
        <title>Bird 10,000 Genomes (B10K) Project - Family phase.</title>
        <authorList>
            <person name="Zhang G."/>
        </authorList>
    </citation>
    <scope>NUCLEOTIDE SEQUENCE [LARGE SCALE GENOMIC DNA]</scope>
    <source>
        <strain evidence="2">B10K-DU-001-06</strain>
        <tissue evidence="2">Muscle</tissue>
    </source>
</reference>
<feature type="compositionally biased region" description="Polar residues" evidence="1">
    <location>
        <begin position="39"/>
        <end position="52"/>
    </location>
</feature>
<evidence type="ECO:0000313" key="2">
    <source>
        <dbReference type="EMBL" id="NXF99805.1"/>
    </source>
</evidence>
<feature type="non-terminal residue" evidence="2">
    <location>
        <position position="1"/>
    </location>
</feature>
<feature type="compositionally biased region" description="Basic and acidic residues" evidence="1">
    <location>
        <begin position="197"/>
        <end position="206"/>
    </location>
</feature>
<feature type="compositionally biased region" description="Low complexity" evidence="1">
    <location>
        <begin position="343"/>
        <end position="378"/>
    </location>
</feature>